<evidence type="ECO:0000256" key="11">
    <source>
        <dbReference type="PROSITE-ProRule" id="PRU01360"/>
    </source>
</evidence>
<proteinExistence type="inferred from homology"/>
<dbReference type="PANTHER" id="PTHR32552">
    <property type="entry name" value="FERRICHROME IRON RECEPTOR-RELATED"/>
    <property type="match status" value="1"/>
</dbReference>
<dbReference type="OrthoDB" id="7051185at2"/>
<reference evidence="16 17" key="1">
    <citation type="journal article" date="2012" name="J. Bacteriol.">
        <title>Genome Sequence of n-Alkane-Degrading Hydrocarboniphaga effusa Strain AP103T (ATCC BAA-332T).</title>
        <authorList>
            <person name="Chang H.K."/>
            <person name="Zylstra G.J."/>
            <person name="Chae J.C."/>
        </authorList>
    </citation>
    <scope>NUCLEOTIDE SEQUENCE [LARGE SCALE GENOMIC DNA]</scope>
    <source>
        <strain evidence="16 17">AP103</strain>
    </source>
</reference>
<evidence type="ECO:0000256" key="5">
    <source>
        <dbReference type="ARBA" id="ARBA00022692"/>
    </source>
</evidence>
<dbReference type="InterPro" id="IPR000531">
    <property type="entry name" value="Beta-barrel_TonB"/>
</dbReference>
<keyword evidence="5 11" id="KW-0812">Transmembrane</keyword>
<keyword evidence="4" id="KW-0410">Iron transport</keyword>
<name>I7ZD27_9GAMM</name>
<evidence type="ECO:0000256" key="1">
    <source>
        <dbReference type="ARBA" id="ARBA00004571"/>
    </source>
</evidence>
<dbReference type="Pfam" id="PF00593">
    <property type="entry name" value="TonB_dep_Rec_b-barrel"/>
    <property type="match status" value="1"/>
</dbReference>
<evidence type="ECO:0000256" key="2">
    <source>
        <dbReference type="ARBA" id="ARBA00022448"/>
    </source>
</evidence>
<dbReference type="PROSITE" id="PS52016">
    <property type="entry name" value="TONB_DEPENDENT_REC_3"/>
    <property type="match status" value="1"/>
</dbReference>
<evidence type="ECO:0000256" key="12">
    <source>
        <dbReference type="RuleBase" id="RU003357"/>
    </source>
</evidence>
<sequence>MRDFERRGKALGGRGWAAGWAVLAMAPASISMALAQGDEAASYDAIAVGDQAPAPLPRRADDLAELEEVVVLGEKLGRTLAKTTSSVAITNNRAATDYGIDSVSEVIARTANASITNEGDFSLRGVSAGGAEGFGAGQPVISTYLDGVAVDQVGQSGNLLDLFDVEQVEVLRGAQSTSQGRNALAGAVVVNTREPTQDWNLVTRMRLAELNERQYAAAGGGPIGGGLAFRLAADYHADDGFVRNVTLDDPDWNRTEDLLLRGKLAWRPSFAEGFDALLTAGKSDRDGLTQPVNRIPDDADGNSRTVADNVPRDAGQTSVPISLRLRQLLGEHVELSSTTGLIRSRNHEFADYDTSTADNGSYQFDQNGRTLTQELRLNVRDWNGLTGLVGLYAGRFRYDSSNQGRDLYVQLGEVLPVPAVGDLIAARVDFDLDSKNDADNVAVFTEFDYQFTERLTLIGGLRYDREHAEIYSNYQITRADGFVVAPEQAAPLDALLAQITVPALFAFQTGGLTPGTGSGRQIKASYDALLPKIGLRYALTPEVNLFLTYVEAYRAGGGDVDTQNGDIVQYDPEYTHTVETGLRTAWFDRRLQTRGNVYYTKWTDQQVQVPNADGSALLTQNAADSTLYGVELENSLRLGAASSVYLNAGYAHARFDRYETGSNDYSGNRFAKAPEWTGSAGGVARFVDGWLRGWFGSIAYTYTGTSYTTPANTTRERGDAHGLLDLRLGYETSRVSIVAFGRNLLDDDYATYRASYVGGFGIEAGRAIAFGSPRVFGVQVDMSFE</sequence>
<evidence type="ECO:0000256" key="9">
    <source>
        <dbReference type="ARBA" id="ARBA00023136"/>
    </source>
</evidence>
<keyword evidence="2 11" id="KW-0813">Transport</keyword>
<dbReference type="InterPro" id="IPR012910">
    <property type="entry name" value="Plug_dom"/>
</dbReference>
<feature type="domain" description="TonB-dependent receptor plug" evidence="15">
    <location>
        <begin position="81"/>
        <end position="187"/>
    </location>
</feature>
<evidence type="ECO:0000313" key="16">
    <source>
        <dbReference type="EMBL" id="EIT69567.1"/>
    </source>
</evidence>
<keyword evidence="10 11" id="KW-0998">Cell outer membrane</keyword>
<keyword evidence="8 12" id="KW-0798">TonB box</keyword>
<protein>
    <recommendedName>
        <fullName evidence="18">TonB-dependent receptor</fullName>
    </recommendedName>
</protein>
<evidence type="ECO:0000256" key="6">
    <source>
        <dbReference type="ARBA" id="ARBA00023004"/>
    </source>
</evidence>
<dbReference type="GO" id="GO:0009279">
    <property type="term" value="C:cell outer membrane"/>
    <property type="evidence" value="ECO:0007669"/>
    <property type="project" value="UniProtKB-SubCell"/>
</dbReference>
<evidence type="ECO:0000256" key="13">
    <source>
        <dbReference type="SAM" id="MobiDB-lite"/>
    </source>
</evidence>
<feature type="region of interest" description="Disordered" evidence="13">
    <location>
        <begin position="285"/>
        <end position="313"/>
    </location>
</feature>
<dbReference type="InterPro" id="IPR039426">
    <property type="entry name" value="TonB-dep_rcpt-like"/>
</dbReference>
<keyword evidence="17" id="KW-1185">Reference proteome</keyword>
<evidence type="ECO:0000256" key="10">
    <source>
        <dbReference type="ARBA" id="ARBA00023237"/>
    </source>
</evidence>
<evidence type="ECO:0000259" key="15">
    <source>
        <dbReference type="Pfam" id="PF07715"/>
    </source>
</evidence>
<dbReference type="Pfam" id="PF07715">
    <property type="entry name" value="Plug"/>
    <property type="match status" value="1"/>
</dbReference>
<accession>I7ZD27</accession>
<dbReference type="AlphaFoldDB" id="I7ZD27"/>
<dbReference type="InterPro" id="IPR036942">
    <property type="entry name" value="Beta-barrel_TonB_sf"/>
</dbReference>
<keyword evidence="6" id="KW-0408">Iron</keyword>
<evidence type="ECO:0000256" key="4">
    <source>
        <dbReference type="ARBA" id="ARBA00022496"/>
    </source>
</evidence>
<keyword evidence="3 11" id="KW-1134">Transmembrane beta strand</keyword>
<evidence type="ECO:0000256" key="3">
    <source>
        <dbReference type="ARBA" id="ARBA00022452"/>
    </source>
</evidence>
<dbReference type="EMBL" id="AKGD01000002">
    <property type="protein sequence ID" value="EIT69567.1"/>
    <property type="molecule type" value="Genomic_DNA"/>
</dbReference>
<keyword evidence="7" id="KW-0406">Ion transport</keyword>
<dbReference type="SUPFAM" id="SSF56935">
    <property type="entry name" value="Porins"/>
    <property type="match status" value="1"/>
</dbReference>
<dbReference type="GO" id="GO:0006826">
    <property type="term" value="P:iron ion transport"/>
    <property type="evidence" value="ECO:0007669"/>
    <property type="project" value="UniProtKB-KW"/>
</dbReference>
<evidence type="ECO:0008006" key="18">
    <source>
        <dbReference type="Google" id="ProtNLM"/>
    </source>
</evidence>
<evidence type="ECO:0000256" key="7">
    <source>
        <dbReference type="ARBA" id="ARBA00023065"/>
    </source>
</evidence>
<dbReference type="RefSeq" id="WP_007186088.1">
    <property type="nucleotide sequence ID" value="NZ_AKGD01000002.1"/>
</dbReference>
<evidence type="ECO:0000256" key="8">
    <source>
        <dbReference type="ARBA" id="ARBA00023077"/>
    </source>
</evidence>
<evidence type="ECO:0000259" key="14">
    <source>
        <dbReference type="Pfam" id="PF00593"/>
    </source>
</evidence>
<gene>
    <name evidence="16" type="ORF">WQQ_31490</name>
</gene>
<organism evidence="16 17">
    <name type="scientific">Hydrocarboniphaga effusa AP103</name>
    <dbReference type="NCBI Taxonomy" id="1172194"/>
    <lineage>
        <taxon>Bacteria</taxon>
        <taxon>Pseudomonadati</taxon>
        <taxon>Pseudomonadota</taxon>
        <taxon>Gammaproteobacteria</taxon>
        <taxon>Nevskiales</taxon>
        <taxon>Nevskiaceae</taxon>
        <taxon>Hydrocarboniphaga</taxon>
    </lineage>
</organism>
<comment type="similarity">
    <text evidence="11 12">Belongs to the TonB-dependent receptor family.</text>
</comment>
<comment type="subcellular location">
    <subcellularLocation>
        <location evidence="1 11">Cell outer membrane</location>
        <topology evidence="1 11">Multi-pass membrane protein</topology>
    </subcellularLocation>
</comment>
<dbReference type="PATRIC" id="fig|1172194.4.peg.3052"/>
<comment type="caution">
    <text evidence="16">The sequence shown here is derived from an EMBL/GenBank/DDBJ whole genome shotgun (WGS) entry which is preliminary data.</text>
</comment>
<dbReference type="Proteomes" id="UP000003704">
    <property type="component" value="Unassembled WGS sequence"/>
</dbReference>
<dbReference type="Gene3D" id="2.40.170.20">
    <property type="entry name" value="TonB-dependent receptor, beta-barrel domain"/>
    <property type="match status" value="1"/>
</dbReference>
<evidence type="ECO:0000313" key="17">
    <source>
        <dbReference type="Proteomes" id="UP000003704"/>
    </source>
</evidence>
<keyword evidence="9 11" id="KW-0472">Membrane</keyword>
<dbReference type="STRING" id="1172194.WQQ_31490"/>
<feature type="domain" description="TonB-dependent receptor-like beta-barrel" evidence="14">
    <location>
        <begin position="283"/>
        <end position="744"/>
    </location>
</feature>
<dbReference type="PANTHER" id="PTHR32552:SF81">
    <property type="entry name" value="TONB-DEPENDENT OUTER MEMBRANE RECEPTOR"/>
    <property type="match status" value="1"/>
</dbReference>